<comment type="caution">
    <text evidence="1">The sequence shown here is derived from an EMBL/GenBank/DDBJ whole genome shotgun (WGS) entry which is preliminary data.</text>
</comment>
<reference evidence="1 2" key="1">
    <citation type="journal article" date="2022" name="Hortic Res">
        <title>A haplotype resolved chromosomal level avocado genome allows analysis of novel avocado genes.</title>
        <authorList>
            <person name="Nath O."/>
            <person name="Fletcher S.J."/>
            <person name="Hayward A."/>
            <person name="Shaw L.M."/>
            <person name="Masouleh A.K."/>
            <person name="Furtado A."/>
            <person name="Henry R.J."/>
            <person name="Mitter N."/>
        </authorList>
    </citation>
    <scope>NUCLEOTIDE SEQUENCE [LARGE SCALE GENOMIC DNA]</scope>
    <source>
        <strain evidence="2">cv. Hass</strain>
    </source>
</reference>
<keyword evidence="2" id="KW-1185">Reference proteome</keyword>
<protein>
    <submittedName>
        <fullName evidence="1">Uncharacterized protein</fullName>
    </submittedName>
</protein>
<evidence type="ECO:0000313" key="1">
    <source>
        <dbReference type="EMBL" id="KAJ8644786.1"/>
    </source>
</evidence>
<sequence length="114" mass="12684">MIPHLDLLLLACLHASVISCILLVTTFFLLICLLLASFLTLISIILFDAFNIIFPLSSIIDALIVNLELGFTLILFVLMSRVVRVALVLMPLFKAAGSTMKVRVGYVFDYFQGF</sequence>
<gene>
    <name evidence="1" type="ORF">MRB53_006534</name>
</gene>
<dbReference type="Proteomes" id="UP001234297">
    <property type="component" value="Chromosome 2"/>
</dbReference>
<name>A0ACC2MG95_PERAE</name>
<proteinExistence type="predicted"/>
<evidence type="ECO:0000313" key="2">
    <source>
        <dbReference type="Proteomes" id="UP001234297"/>
    </source>
</evidence>
<accession>A0ACC2MG95</accession>
<dbReference type="EMBL" id="CM056810">
    <property type="protein sequence ID" value="KAJ8644786.1"/>
    <property type="molecule type" value="Genomic_DNA"/>
</dbReference>
<organism evidence="1 2">
    <name type="scientific">Persea americana</name>
    <name type="common">Avocado</name>
    <dbReference type="NCBI Taxonomy" id="3435"/>
    <lineage>
        <taxon>Eukaryota</taxon>
        <taxon>Viridiplantae</taxon>
        <taxon>Streptophyta</taxon>
        <taxon>Embryophyta</taxon>
        <taxon>Tracheophyta</taxon>
        <taxon>Spermatophyta</taxon>
        <taxon>Magnoliopsida</taxon>
        <taxon>Magnoliidae</taxon>
        <taxon>Laurales</taxon>
        <taxon>Lauraceae</taxon>
        <taxon>Persea</taxon>
    </lineage>
</organism>